<keyword evidence="3" id="KW-0934">Plastid</keyword>
<comment type="subcellular location">
    <subcellularLocation>
        <location evidence="1">Plastid</location>
        <location evidence="1">Chloroplast</location>
    </subcellularLocation>
</comment>
<evidence type="ECO:0000313" key="7">
    <source>
        <dbReference type="EMBL" id="CAE0059623.1"/>
    </source>
</evidence>
<sequence length="307" mass="33405">MSAFVGGIGGISDGRSGGVRVCSRSLGRPTVVRMSEDGGHGKTGRRILAGLLGGAVALLGGSAGTNELLRFPQVESALAGTLYKNKSIVGKLAQVPVFLITSAGGQPYLATLEESRQVGLIFFSIEDATKVMEQMKMNAGAEEARIFPLTLDKAMEMVKAKPTPSGLKSQGGQDLMMVFRLYPDTAQVKNAGSVLGRRQGASNTIPLFVARGLVVRKGREEVQPMFFTKEDLESNWNRLRSENPKLPRRPNIEVYSLQDIVEKMENGDEALRGWGFYPPSRSVSFMEEQKEKKSGKTRMHINPLLSD</sequence>
<keyword evidence="2" id="KW-0150">Chloroplast</keyword>
<proteinExistence type="predicted"/>
<dbReference type="GO" id="GO:0015031">
    <property type="term" value="P:protein transport"/>
    <property type="evidence" value="ECO:0007669"/>
    <property type="project" value="InterPro"/>
</dbReference>
<organism evidence="5">
    <name type="scientific">Rhodosorus marinus</name>
    <dbReference type="NCBI Taxonomy" id="101924"/>
    <lineage>
        <taxon>Eukaryota</taxon>
        <taxon>Rhodophyta</taxon>
        <taxon>Stylonematophyceae</taxon>
        <taxon>Stylonematales</taxon>
        <taxon>Stylonemataceae</taxon>
        <taxon>Rhodosorus</taxon>
    </lineage>
</organism>
<evidence type="ECO:0000313" key="4">
    <source>
        <dbReference type="EMBL" id="CAE0059620.1"/>
    </source>
</evidence>
<reference evidence="5" key="1">
    <citation type="submission" date="2021-01" db="EMBL/GenBank/DDBJ databases">
        <authorList>
            <person name="Corre E."/>
            <person name="Pelletier E."/>
            <person name="Niang G."/>
            <person name="Scheremetjew M."/>
            <person name="Finn R."/>
            <person name="Kale V."/>
            <person name="Holt S."/>
            <person name="Cochrane G."/>
            <person name="Meng A."/>
            <person name="Brown T."/>
            <person name="Cohen L."/>
        </authorList>
    </citation>
    <scope>NUCLEOTIDE SEQUENCE</scope>
    <source>
        <strain evidence="5">CCMP 769</strain>
    </source>
</reference>
<evidence type="ECO:0000256" key="1">
    <source>
        <dbReference type="ARBA" id="ARBA00004229"/>
    </source>
</evidence>
<dbReference type="EMBL" id="HBHW01036084">
    <property type="protein sequence ID" value="CAE0059622.1"/>
    <property type="molecule type" value="Transcribed_RNA"/>
</dbReference>
<dbReference type="AlphaFoldDB" id="A0A7S3A3T2"/>
<evidence type="ECO:0000256" key="2">
    <source>
        <dbReference type="ARBA" id="ARBA00022528"/>
    </source>
</evidence>
<protein>
    <submittedName>
        <fullName evidence="5">Uncharacterized protein</fullName>
    </submittedName>
</protein>
<evidence type="ECO:0000256" key="3">
    <source>
        <dbReference type="ARBA" id="ARBA00022640"/>
    </source>
</evidence>
<dbReference type="Pfam" id="PF04278">
    <property type="entry name" value="Tic22"/>
    <property type="match status" value="1"/>
</dbReference>
<dbReference type="EMBL" id="HBHW01036083">
    <property type="protein sequence ID" value="CAE0059621.1"/>
    <property type="molecule type" value="Transcribed_RNA"/>
</dbReference>
<dbReference type="EMBL" id="HBHW01036082">
    <property type="protein sequence ID" value="CAE0059620.1"/>
    <property type="molecule type" value="Transcribed_RNA"/>
</dbReference>
<evidence type="ECO:0000313" key="5">
    <source>
        <dbReference type="EMBL" id="CAE0059621.1"/>
    </source>
</evidence>
<dbReference type="GO" id="GO:0009507">
    <property type="term" value="C:chloroplast"/>
    <property type="evidence" value="ECO:0007669"/>
    <property type="project" value="UniProtKB-SubCell"/>
</dbReference>
<dbReference type="InterPro" id="IPR007378">
    <property type="entry name" value="Tic22-like"/>
</dbReference>
<dbReference type="PANTHER" id="PTHR33926">
    <property type="entry name" value="PROTEIN TIC 22, CHLOROPLASTIC"/>
    <property type="match status" value="1"/>
</dbReference>
<accession>A0A7S3A3T2</accession>
<gene>
    <name evidence="4" type="ORF">RMAR00112_LOCUS27685</name>
    <name evidence="5" type="ORF">RMAR00112_LOCUS27686</name>
    <name evidence="6" type="ORF">RMAR00112_LOCUS27687</name>
    <name evidence="7" type="ORF">RMAR00112_LOCUS27688</name>
</gene>
<dbReference type="EMBL" id="HBHW01036085">
    <property type="protein sequence ID" value="CAE0059623.1"/>
    <property type="molecule type" value="Transcribed_RNA"/>
</dbReference>
<dbReference type="Gene3D" id="3.40.1350.100">
    <property type="match status" value="2"/>
</dbReference>
<evidence type="ECO:0000313" key="6">
    <source>
        <dbReference type="EMBL" id="CAE0059622.1"/>
    </source>
</evidence>
<name>A0A7S3A3T2_9RHOD</name>
<dbReference type="PANTHER" id="PTHR33926:SF4">
    <property type="entry name" value="PROTEIN TIC 22, CHLOROPLASTIC"/>
    <property type="match status" value="1"/>
</dbReference>